<feature type="compositionally biased region" description="Basic and acidic residues" evidence="1">
    <location>
        <begin position="190"/>
        <end position="200"/>
    </location>
</feature>
<reference evidence="2 3" key="1">
    <citation type="submission" date="2018-05" db="EMBL/GenBank/DDBJ databases">
        <title>Mucilaginibacter hurinus sp. nov., isolated from briquette warehouse soil.</title>
        <authorList>
            <person name="Choi L."/>
        </authorList>
    </citation>
    <scope>NUCLEOTIDE SEQUENCE [LARGE SCALE GENOMIC DNA]</scope>
    <source>
        <strain evidence="2 3">ZR32</strain>
    </source>
</reference>
<keyword evidence="3" id="KW-1185">Reference proteome</keyword>
<comment type="caution">
    <text evidence="2">The sequence shown here is derived from an EMBL/GenBank/DDBJ whole genome shotgun (WGS) entry which is preliminary data.</text>
</comment>
<feature type="region of interest" description="Disordered" evidence="1">
    <location>
        <begin position="181"/>
        <end position="200"/>
    </location>
</feature>
<evidence type="ECO:0000313" key="3">
    <source>
        <dbReference type="Proteomes" id="UP000253209"/>
    </source>
</evidence>
<proteinExistence type="predicted"/>
<evidence type="ECO:0000313" key="2">
    <source>
        <dbReference type="EMBL" id="RCH53947.1"/>
    </source>
</evidence>
<organism evidence="2 3">
    <name type="scientific">Mucilaginibacter hurinus</name>
    <dbReference type="NCBI Taxonomy" id="2201324"/>
    <lineage>
        <taxon>Bacteria</taxon>
        <taxon>Pseudomonadati</taxon>
        <taxon>Bacteroidota</taxon>
        <taxon>Sphingobacteriia</taxon>
        <taxon>Sphingobacteriales</taxon>
        <taxon>Sphingobacteriaceae</taxon>
        <taxon>Mucilaginibacter</taxon>
    </lineage>
</organism>
<evidence type="ECO:0000256" key="1">
    <source>
        <dbReference type="SAM" id="MobiDB-lite"/>
    </source>
</evidence>
<name>A0A367GKE3_9SPHI</name>
<dbReference type="Proteomes" id="UP000253209">
    <property type="component" value="Unassembled WGS sequence"/>
</dbReference>
<gene>
    <name evidence="2" type="ORF">DJ568_15520</name>
</gene>
<dbReference type="EMBL" id="QGDC01000009">
    <property type="protein sequence ID" value="RCH53947.1"/>
    <property type="molecule type" value="Genomic_DNA"/>
</dbReference>
<dbReference type="AlphaFoldDB" id="A0A367GKE3"/>
<sequence length="200" mass="22274">MGKRADVSSALKHQILMISDEILTCLQRVDDNRLLIATKKPEGLKILRAAYYKVYGEHYQEGCGPCHEKAFYKLMKILNNPKSFTPMAEKKYVLKKGYQVSLFGSGEIYTNNNLTDKRAAALLRERPQLAKNFVTINGKPADEWQIKTAAKKIPKATEVTGLIEKAHTQAEFKAVVAVGNDSKTGAGATGKEREKLTKTE</sequence>
<protein>
    <submittedName>
        <fullName evidence="2">Uncharacterized protein</fullName>
    </submittedName>
</protein>
<accession>A0A367GKE3</accession>